<dbReference type="OrthoDB" id="10256122at2759"/>
<accession>A0A165BSX7</accession>
<keyword evidence="2" id="KW-1185">Reference proteome</keyword>
<protein>
    <submittedName>
        <fullName evidence="1">Uncharacterized protein</fullName>
    </submittedName>
</protein>
<dbReference type="AlphaFoldDB" id="A0A165BSX7"/>
<proteinExistence type="predicted"/>
<evidence type="ECO:0000313" key="1">
    <source>
        <dbReference type="EMBL" id="KZT01589.1"/>
    </source>
</evidence>
<dbReference type="RefSeq" id="XP_040759329.1">
    <property type="nucleotide sequence ID" value="XM_040905072.1"/>
</dbReference>
<evidence type="ECO:0000313" key="2">
    <source>
        <dbReference type="Proteomes" id="UP000076871"/>
    </source>
</evidence>
<dbReference type="InParanoid" id="A0A165BSX7"/>
<gene>
    <name evidence="1" type="ORF">LAESUDRAFT_663632</name>
</gene>
<feature type="non-terminal residue" evidence="1">
    <location>
        <position position="1"/>
    </location>
</feature>
<dbReference type="EMBL" id="KV427662">
    <property type="protein sequence ID" value="KZT01589.1"/>
    <property type="molecule type" value="Genomic_DNA"/>
</dbReference>
<dbReference type="STRING" id="1314785.A0A165BSX7"/>
<dbReference type="GeneID" id="63822102"/>
<reference evidence="1 2" key="1">
    <citation type="journal article" date="2016" name="Mol. Biol. Evol.">
        <title>Comparative Genomics of Early-Diverging Mushroom-Forming Fungi Provides Insights into the Origins of Lignocellulose Decay Capabilities.</title>
        <authorList>
            <person name="Nagy L.G."/>
            <person name="Riley R."/>
            <person name="Tritt A."/>
            <person name="Adam C."/>
            <person name="Daum C."/>
            <person name="Floudas D."/>
            <person name="Sun H."/>
            <person name="Yadav J.S."/>
            <person name="Pangilinan J."/>
            <person name="Larsson K.H."/>
            <person name="Matsuura K."/>
            <person name="Barry K."/>
            <person name="Labutti K."/>
            <person name="Kuo R."/>
            <person name="Ohm R.A."/>
            <person name="Bhattacharya S.S."/>
            <person name="Shirouzu T."/>
            <person name="Yoshinaga Y."/>
            <person name="Martin F.M."/>
            <person name="Grigoriev I.V."/>
            <person name="Hibbett D.S."/>
        </authorList>
    </citation>
    <scope>NUCLEOTIDE SEQUENCE [LARGE SCALE GENOMIC DNA]</scope>
    <source>
        <strain evidence="1 2">93-53</strain>
    </source>
</reference>
<name>A0A165BSX7_9APHY</name>
<dbReference type="Proteomes" id="UP000076871">
    <property type="component" value="Unassembled WGS sequence"/>
</dbReference>
<organism evidence="1 2">
    <name type="scientific">Laetiporus sulphureus 93-53</name>
    <dbReference type="NCBI Taxonomy" id="1314785"/>
    <lineage>
        <taxon>Eukaryota</taxon>
        <taxon>Fungi</taxon>
        <taxon>Dikarya</taxon>
        <taxon>Basidiomycota</taxon>
        <taxon>Agaricomycotina</taxon>
        <taxon>Agaricomycetes</taxon>
        <taxon>Polyporales</taxon>
        <taxon>Laetiporus</taxon>
    </lineage>
</organism>
<sequence>DNGTLTCRDYNMDTAFQMLDDIPQPDSLEAQSGMFCSTFNMTGSALILDRVDKVIK</sequence>